<evidence type="ECO:0000256" key="1">
    <source>
        <dbReference type="ARBA" id="ARBA00023002"/>
    </source>
</evidence>
<keyword evidence="1" id="KW-0560">Oxidoreductase</keyword>
<dbReference type="Gene3D" id="2.40.110.10">
    <property type="entry name" value="Butyryl-CoA Dehydrogenase, subunit A, domain 2"/>
    <property type="match status" value="1"/>
</dbReference>
<dbReference type="PANTHER" id="PTHR48083">
    <property type="entry name" value="MEDIUM-CHAIN SPECIFIC ACYL-COA DEHYDROGENASE, MITOCHONDRIAL-RELATED"/>
    <property type="match status" value="1"/>
</dbReference>
<dbReference type="EMBL" id="LLZG01000288">
    <property type="protein sequence ID" value="KUL30607.1"/>
    <property type="molecule type" value="Genomic_DNA"/>
</dbReference>
<dbReference type="GO" id="GO:0050660">
    <property type="term" value="F:flavin adenine dinucleotide binding"/>
    <property type="evidence" value="ECO:0007669"/>
    <property type="project" value="InterPro"/>
</dbReference>
<dbReference type="FunFam" id="1.20.140.10:FF:000067">
    <property type="entry name" value="Oxidoreductase, mmfh"/>
    <property type="match status" value="1"/>
</dbReference>
<evidence type="ECO:0000313" key="5">
    <source>
        <dbReference type="Proteomes" id="UP000053923"/>
    </source>
</evidence>
<feature type="domain" description="Acyl-CoA dehydrogenase C-terminal" evidence="3">
    <location>
        <begin position="255"/>
        <end position="384"/>
    </location>
</feature>
<comment type="caution">
    <text evidence="4">The sequence shown here is derived from an EMBL/GenBank/DDBJ whole genome shotgun (WGS) entry which is preliminary data.</text>
</comment>
<organism evidence="4 5">
    <name type="scientific">Streptomyces regalis</name>
    <dbReference type="NCBI Taxonomy" id="68262"/>
    <lineage>
        <taxon>Bacteria</taxon>
        <taxon>Bacillati</taxon>
        <taxon>Actinomycetota</taxon>
        <taxon>Actinomycetes</taxon>
        <taxon>Kitasatosporales</taxon>
        <taxon>Streptomycetaceae</taxon>
        <taxon>Streptomyces</taxon>
    </lineage>
</organism>
<dbReference type="Gene3D" id="1.10.540.10">
    <property type="entry name" value="Acyl-CoA dehydrogenase/oxidase, N-terminal domain"/>
    <property type="match status" value="1"/>
</dbReference>
<accession>A0A117MQQ8</accession>
<dbReference type="Gene3D" id="1.20.140.10">
    <property type="entry name" value="Butyryl-CoA Dehydrogenase, subunit A, domain 3"/>
    <property type="match status" value="1"/>
</dbReference>
<dbReference type="InterPro" id="IPR036250">
    <property type="entry name" value="AcylCo_DH-like_C"/>
</dbReference>
<dbReference type="GO" id="GO:0016712">
    <property type="term" value="F:oxidoreductase activity, acting on paired donors, with incorporation or reduction of molecular oxygen, reduced flavin or flavoprotein as one donor, and incorporation of one atom of oxygen"/>
    <property type="evidence" value="ECO:0007669"/>
    <property type="project" value="TreeGrafter"/>
</dbReference>
<protein>
    <submittedName>
        <fullName evidence="4">Hydrolase</fullName>
    </submittedName>
</protein>
<proteinExistence type="predicted"/>
<dbReference type="InterPro" id="IPR013107">
    <property type="entry name" value="Acyl-CoA_DH_C"/>
</dbReference>
<evidence type="ECO:0000256" key="2">
    <source>
        <dbReference type="SAM" id="MobiDB-lite"/>
    </source>
</evidence>
<dbReference type="AlphaFoldDB" id="A0A117MQQ8"/>
<dbReference type="InterPro" id="IPR050741">
    <property type="entry name" value="Acyl-CoA_dehydrogenase"/>
</dbReference>
<dbReference type="GO" id="GO:0005737">
    <property type="term" value="C:cytoplasm"/>
    <property type="evidence" value="ECO:0007669"/>
    <property type="project" value="TreeGrafter"/>
</dbReference>
<evidence type="ECO:0000313" key="4">
    <source>
        <dbReference type="EMBL" id="KUL30607.1"/>
    </source>
</evidence>
<dbReference type="PIRSF" id="PIRSF016578">
    <property type="entry name" value="HsaA"/>
    <property type="match status" value="1"/>
</dbReference>
<reference evidence="5" key="1">
    <citation type="submission" date="2015-10" db="EMBL/GenBank/DDBJ databases">
        <authorList>
            <person name="Ju K.-S."/>
            <person name="Doroghazi J.R."/>
            <person name="Metcalf W.W."/>
        </authorList>
    </citation>
    <scope>NUCLEOTIDE SEQUENCE [LARGE SCALE GENOMIC DNA]</scope>
    <source>
        <strain evidence="5">NRRL 3151</strain>
    </source>
</reference>
<dbReference type="Proteomes" id="UP000053923">
    <property type="component" value="Unassembled WGS sequence"/>
</dbReference>
<name>A0A117MQQ8_9ACTN</name>
<dbReference type="InterPro" id="IPR037069">
    <property type="entry name" value="AcylCoA_DH/ox_N_sf"/>
</dbReference>
<dbReference type="GO" id="GO:0003995">
    <property type="term" value="F:acyl-CoA dehydrogenase activity"/>
    <property type="evidence" value="ECO:0007669"/>
    <property type="project" value="TreeGrafter"/>
</dbReference>
<keyword evidence="5" id="KW-1185">Reference proteome</keyword>
<gene>
    <name evidence="4" type="ORF">ADL12_26315</name>
</gene>
<feature type="region of interest" description="Disordered" evidence="2">
    <location>
        <begin position="1"/>
        <end position="34"/>
    </location>
</feature>
<dbReference type="Pfam" id="PF08028">
    <property type="entry name" value="Acyl-CoA_dh_2"/>
    <property type="match status" value="1"/>
</dbReference>
<dbReference type="InterPro" id="IPR046373">
    <property type="entry name" value="Acyl-CoA_Oxase/DH_mid-dom_sf"/>
</dbReference>
<dbReference type="InterPro" id="IPR009100">
    <property type="entry name" value="AcylCoA_DH/oxidase_NM_dom_sf"/>
</dbReference>
<dbReference type="SUPFAM" id="SSF56645">
    <property type="entry name" value="Acyl-CoA dehydrogenase NM domain-like"/>
    <property type="match status" value="1"/>
</dbReference>
<dbReference type="SUPFAM" id="SSF47203">
    <property type="entry name" value="Acyl-CoA dehydrogenase C-terminal domain-like"/>
    <property type="match status" value="1"/>
</dbReference>
<dbReference type="GO" id="GO:0033539">
    <property type="term" value="P:fatty acid beta-oxidation using acyl-CoA dehydrogenase"/>
    <property type="evidence" value="ECO:0007669"/>
    <property type="project" value="TreeGrafter"/>
</dbReference>
<sequence>MAGEDRLGPDGCGMSAGAMTQETQQIPAAREPSPLEAGARRIAELAGKRAADAEQQRRLSPDVVSAVLQAGFAAHFVPVAHGGRAATFAELVEPVAVLGEACASAAWYASLTASLGRMAAYLPDEGQAELWSAGPDALIVGALMPLGRAEKTAGGWQVSGTWPFVSVVDHSDWALVCAKAGKEPWFFAVPRQAYGIVDSWYPMGMRGTGSNTLVLDGVFVPDSRACTRAAIAAGLGPGAEAICHTVPMRAVNGLAFALPMLGAARGAAAVWTSWIAEKLAGPTGQNAVSSQDRVLYEHTLARATGEIDAAQLLLERVAEVADAGGVTGELVGRGARDCALAAELLTAATDRLFACAGTRAQAQDSPMQRFWRDVHAAASHIGLQFGPGATLYAGELLRRSNDG</sequence>
<dbReference type="GO" id="GO:0016787">
    <property type="term" value="F:hydrolase activity"/>
    <property type="evidence" value="ECO:0007669"/>
    <property type="project" value="UniProtKB-KW"/>
</dbReference>
<keyword evidence="4" id="KW-0378">Hydrolase</keyword>
<evidence type="ECO:0000259" key="3">
    <source>
        <dbReference type="Pfam" id="PF08028"/>
    </source>
</evidence>
<dbReference type="PANTHER" id="PTHR48083:SF19">
    <property type="entry name" value="FLAVIN-DEPENDENT MONOOXYGENASE, OXYGENASE SUBUNIT HSAA"/>
    <property type="match status" value="1"/>
</dbReference>